<dbReference type="EMBL" id="BGPR01081948">
    <property type="protein sequence ID" value="GBL85171.1"/>
    <property type="molecule type" value="Genomic_DNA"/>
</dbReference>
<protein>
    <submittedName>
        <fullName evidence="1">Uncharacterized protein</fullName>
    </submittedName>
</protein>
<name>A0A4Y2AYK2_ARAVE</name>
<accession>A0A4Y2AYK2</accession>
<proteinExistence type="predicted"/>
<reference evidence="1 2" key="1">
    <citation type="journal article" date="2019" name="Sci. Rep.">
        <title>Orb-weaving spider Araneus ventricosus genome elucidates the spidroin gene catalogue.</title>
        <authorList>
            <person name="Kono N."/>
            <person name="Nakamura H."/>
            <person name="Ohtoshi R."/>
            <person name="Moran D.A.P."/>
            <person name="Shinohara A."/>
            <person name="Yoshida Y."/>
            <person name="Fujiwara M."/>
            <person name="Mori M."/>
            <person name="Tomita M."/>
            <person name="Arakawa K."/>
        </authorList>
    </citation>
    <scope>NUCLEOTIDE SEQUENCE [LARGE SCALE GENOMIC DNA]</scope>
</reference>
<keyword evidence="2" id="KW-1185">Reference proteome</keyword>
<organism evidence="1 2">
    <name type="scientific">Araneus ventricosus</name>
    <name type="common">Orbweaver spider</name>
    <name type="synonym">Epeira ventricosa</name>
    <dbReference type="NCBI Taxonomy" id="182803"/>
    <lineage>
        <taxon>Eukaryota</taxon>
        <taxon>Metazoa</taxon>
        <taxon>Ecdysozoa</taxon>
        <taxon>Arthropoda</taxon>
        <taxon>Chelicerata</taxon>
        <taxon>Arachnida</taxon>
        <taxon>Araneae</taxon>
        <taxon>Araneomorphae</taxon>
        <taxon>Entelegynae</taxon>
        <taxon>Araneoidea</taxon>
        <taxon>Araneidae</taxon>
        <taxon>Araneus</taxon>
    </lineage>
</organism>
<dbReference type="AlphaFoldDB" id="A0A4Y2AYK2"/>
<evidence type="ECO:0000313" key="1">
    <source>
        <dbReference type="EMBL" id="GBL85171.1"/>
    </source>
</evidence>
<dbReference type="Proteomes" id="UP000499080">
    <property type="component" value="Unassembled WGS sequence"/>
</dbReference>
<evidence type="ECO:0000313" key="2">
    <source>
        <dbReference type="Proteomes" id="UP000499080"/>
    </source>
</evidence>
<gene>
    <name evidence="1" type="ORF">AVEN_155689_1</name>
</gene>
<sequence>MHIQLSGNSRLSCNSLQHTDSPPIHLIVQMVSSTYAFSFGYLRFLGTISASELKHRSDKPFLRRSGLTTGLRFMRILIAYLHSAMQPLPHM</sequence>
<dbReference type="OrthoDB" id="6472460at2759"/>
<comment type="caution">
    <text evidence="1">The sequence shown here is derived from an EMBL/GenBank/DDBJ whole genome shotgun (WGS) entry which is preliminary data.</text>
</comment>